<organism evidence="1 2">
    <name type="scientific">Striga asiatica</name>
    <name type="common">Asiatic witchweed</name>
    <name type="synonym">Buchnera asiatica</name>
    <dbReference type="NCBI Taxonomy" id="4170"/>
    <lineage>
        <taxon>Eukaryota</taxon>
        <taxon>Viridiplantae</taxon>
        <taxon>Streptophyta</taxon>
        <taxon>Embryophyta</taxon>
        <taxon>Tracheophyta</taxon>
        <taxon>Spermatophyta</taxon>
        <taxon>Magnoliopsida</taxon>
        <taxon>eudicotyledons</taxon>
        <taxon>Gunneridae</taxon>
        <taxon>Pentapetalae</taxon>
        <taxon>asterids</taxon>
        <taxon>lamiids</taxon>
        <taxon>Lamiales</taxon>
        <taxon>Orobanchaceae</taxon>
        <taxon>Buchnereae</taxon>
        <taxon>Striga</taxon>
    </lineage>
</organism>
<protein>
    <submittedName>
        <fullName evidence="1">Ribosomal protein 1</fullName>
    </submittedName>
</protein>
<accession>A0A5A7Q9H9</accession>
<dbReference type="AlphaFoldDB" id="A0A5A7Q9H9"/>
<gene>
    <name evidence="1" type="ORF">STAS_18655</name>
</gene>
<name>A0A5A7Q9H9_STRAF</name>
<dbReference type="Proteomes" id="UP000325081">
    <property type="component" value="Unassembled WGS sequence"/>
</dbReference>
<evidence type="ECO:0000313" key="1">
    <source>
        <dbReference type="EMBL" id="GER41903.1"/>
    </source>
</evidence>
<reference evidence="2" key="1">
    <citation type="journal article" date="2019" name="Curr. Biol.">
        <title>Genome Sequence of Striga asiatica Provides Insight into the Evolution of Plant Parasitism.</title>
        <authorList>
            <person name="Yoshida S."/>
            <person name="Kim S."/>
            <person name="Wafula E.K."/>
            <person name="Tanskanen J."/>
            <person name="Kim Y.M."/>
            <person name="Honaas L."/>
            <person name="Yang Z."/>
            <person name="Spallek T."/>
            <person name="Conn C.E."/>
            <person name="Ichihashi Y."/>
            <person name="Cheong K."/>
            <person name="Cui S."/>
            <person name="Der J.P."/>
            <person name="Gundlach H."/>
            <person name="Jiao Y."/>
            <person name="Hori C."/>
            <person name="Ishida J.K."/>
            <person name="Kasahara H."/>
            <person name="Kiba T."/>
            <person name="Kim M.S."/>
            <person name="Koo N."/>
            <person name="Laohavisit A."/>
            <person name="Lee Y.H."/>
            <person name="Lumba S."/>
            <person name="McCourt P."/>
            <person name="Mortimer J.C."/>
            <person name="Mutuku J.M."/>
            <person name="Nomura T."/>
            <person name="Sasaki-Sekimoto Y."/>
            <person name="Seto Y."/>
            <person name="Wang Y."/>
            <person name="Wakatake T."/>
            <person name="Sakakibara H."/>
            <person name="Demura T."/>
            <person name="Yamaguchi S."/>
            <person name="Yoneyama K."/>
            <person name="Manabe R.I."/>
            <person name="Nelson D.C."/>
            <person name="Schulman A.H."/>
            <person name="Timko M.P."/>
            <person name="dePamphilis C.W."/>
            <person name="Choi D."/>
            <person name="Shirasu K."/>
        </authorList>
    </citation>
    <scope>NUCLEOTIDE SEQUENCE [LARGE SCALE GENOMIC DNA]</scope>
    <source>
        <strain evidence="2">cv. UVA1</strain>
    </source>
</reference>
<dbReference type="EMBL" id="BKCP01006184">
    <property type="protein sequence ID" value="GER41903.1"/>
    <property type="molecule type" value="Genomic_DNA"/>
</dbReference>
<dbReference type="GO" id="GO:0005840">
    <property type="term" value="C:ribosome"/>
    <property type="evidence" value="ECO:0007669"/>
    <property type="project" value="UniProtKB-KW"/>
</dbReference>
<keyword evidence="1" id="KW-0689">Ribosomal protein</keyword>
<proteinExistence type="predicted"/>
<keyword evidence="2" id="KW-1185">Reference proteome</keyword>
<evidence type="ECO:0000313" key="2">
    <source>
        <dbReference type="Proteomes" id="UP000325081"/>
    </source>
</evidence>
<sequence>MSSKCTVFYRLGYHKFQIKEQPEIPRTKFHIIRALASADDLETPFSPSSMIRTGINLPVLFRLKGKEQSLKLTENLPERSSCGSILFSGHSFLRRVDFGATALERRLLVDALFRIKERVIDILEMLSPITSTWDVICRWPGDLEYARGIPREGIWRGSPMFLLDWRVSFTVFDTILFAIRFSQVDGINQDTNGHLSGLTVELAIAVKTPNIAHLCLPCVNYRNPIRSVQQLQL</sequence>
<comment type="caution">
    <text evidence="1">The sequence shown here is derived from an EMBL/GenBank/DDBJ whole genome shotgun (WGS) entry which is preliminary data.</text>
</comment>
<keyword evidence="1" id="KW-0687">Ribonucleoprotein</keyword>